<name>A0A1G6T066_9FIRM</name>
<gene>
    <name evidence="3" type="ORF">BY453_1743</name>
    <name evidence="2" type="ORF">SAMN04488597_13422</name>
</gene>
<dbReference type="Proteomes" id="UP000295758">
    <property type="component" value="Unassembled WGS sequence"/>
</dbReference>
<sequence length="65" mass="7757">MTDKANDISSYFKGHLQEIKKEKEKIDKLLKELNQRVRVATKTIGEKYNLKKYIYLGWSFLGCFR</sequence>
<dbReference type="AlphaFoldDB" id="A0A1G6T066"/>
<dbReference type="Proteomes" id="UP000324896">
    <property type="component" value="Unassembled WGS sequence"/>
</dbReference>
<reference evidence="2 5" key="1">
    <citation type="submission" date="2016-10" db="EMBL/GenBank/DDBJ databases">
        <authorList>
            <person name="Varghese N."/>
            <person name="Submissions S."/>
        </authorList>
    </citation>
    <scope>NUCLEOTIDE SEQUENCE [LARGE SCALE GENOMIC DNA]</scope>
    <source>
        <strain evidence="2 5">WG10</strain>
    </source>
</reference>
<dbReference type="RefSeq" id="WP_089723439.1">
    <property type="nucleotide sequence ID" value="NZ_FMYT01000034.1"/>
</dbReference>
<evidence type="ECO:0000256" key="1">
    <source>
        <dbReference type="SAM" id="Coils"/>
    </source>
</evidence>
<keyword evidence="1" id="KW-0175">Coiled coil</keyword>
<feature type="coiled-coil region" evidence="1">
    <location>
        <begin position="12"/>
        <end position="43"/>
    </location>
</feature>
<organism evidence="2 5">
    <name type="scientific">Halanaerobium congolense</name>
    <dbReference type="NCBI Taxonomy" id="54121"/>
    <lineage>
        <taxon>Bacteria</taxon>
        <taxon>Bacillati</taxon>
        <taxon>Bacillota</taxon>
        <taxon>Clostridia</taxon>
        <taxon>Halanaerobiales</taxon>
        <taxon>Halanaerobiaceae</taxon>
        <taxon>Halanaerobium</taxon>
    </lineage>
</organism>
<evidence type="ECO:0000313" key="3">
    <source>
        <dbReference type="EMBL" id="TDS24273.1"/>
    </source>
</evidence>
<evidence type="ECO:0000313" key="2">
    <source>
        <dbReference type="EMBL" id="SDD21896.1"/>
    </source>
</evidence>
<dbReference type="EMBL" id="SOAA01000074">
    <property type="protein sequence ID" value="TDS24273.1"/>
    <property type="molecule type" value="Genomic_DNA"/>
</dbReference>
<evidence type="ECO:0000313" key="5">
    <source>
        <dbReference type="Proteomes" id="UP000324896"/>
    </source>
</evidence>
<proteinExistence type="predicted"/>
<protein>
    <submittedName>
        <fullName evidence="2">Uncharacterized protein</fullName>
    </submittedName>
</protein>
<reference evidence="3 4" key="2">
    <citation type="submission" date="2019-03" db="EMBL/GenBank/DDBJ databases">
        <title>Deep subsurface shale carbon reservoir microbial communities from Ohio and West Virginia, USA.</title>
        <authorList>
            <person name="Wrighton K."/>
        </authorList>
    </citation>
    <scope>NUCLEOTIDE SEQUENCE [LARGE SCALE GENOMIC DNA]</scope>
    <source>
        <strain evidence="3 4">UTICA-S4D12</strain>
    </source>
</reference>
<accession>A0A1G6T066</accession>
<evidence type="ECO:0000313" key="4">
    <source>
        <dbReference type="Proteomes" id="UP000295758"/>
    </source>
</evidence>
<dbReference type="EMBL" id="FMYT01000034">
    <property type="protein sequence ID" value="SDD21896.1"/>
    <property type="molecule type" value="Genomic_DNA"/>
</dbReference>